<reference evidence="3" key="1">
    <citation type="submission" date="2021-10" db="EMBL/GenBank/DDBJ databases">
        <title>Roseicella aerolatum sp. nov., isolated from aerosols of e-waste dismantling site.</title>
        <authorList>
            <person name="Qin T."/>
        </authorList>
    </citation>
    <scope>NUCLEOTIDE SEQUENCE</scope>
    <source>
        <strain evidence="3">GB24</strain>
    </source>
</reference>
<dbReference type="Pfam" id="PF01494">
    <property type="entry name" value="FAD_binding_3"/>
    <property type="match status" value="1"/>
</dbReference>
<feature type="domain" description="FAD-binding" evidence="1">
    <location>
        <begin position="13"/>
        <end position="164"/>
    </location>
</feature>
<dbReference type="GO" id="GO:0004497">
    <property type="term" value="F:monooxygenase activity"/>
    <property type="evidence" value="ECO:0007669"/>
    <property type="project" value="UniProtKB-KW"/>
</dbReference>
<dbReference type="Proteomes" id="UP001139311">
    <property type="component" value="Unassembled WGS sequence"/>
</dbReference>
<dbReference type="InterPro" id="IPR053212">
    <property type="entry name" value="DHP_3-monooxygenase"/>
</dbReference>
<evidence type="ECO:0000313" key="3">
    <source>
        <dbReference type="EMBL" id="MCB4821985.1"/>
    </source>
</evidence>
<keyword evidence="3" id="KW-0503">Monooxygenase</keyword>
<dbReference type="InterPro" id="IPR054707">
    <property type="entry name" value="DhpH_subs-bd"/>
</dbReference>
<dbReference type="PRINTS" id="PR00420">
    <property type="entry name" value="RNGMNOXGNASE"/>
</dbReference>
<sequence length="410" mass="43470">MAKPPGASAGRHAIVIGGSVGGLFAANLLLRRGWDVQVFEKATGGLESRGTGIAYHPETEAILALAGARDKHAPGVRVEGRCAVDAMGTVVARQLYPQYVTAWGRIFNPLRAAFPAGRYHGGRELANLSQDAGSVTAHFADGSRATAELLVGADGFRSAVRAIVAPQAVPVYAGYVGWRGLVEEREFSPDFAPVFGQFTFGFPGHGETIGYPIPGLDDSVAPGERRYNFLWYYPVDAGAALTDLLTDASGRVHAWSIPPALIRPEHIAALQRDAAARLPAPYAEAPRRARQFLVQPIYDLESPAMGFGRVALLGDAAFVARPHVGVGVLKAAEDALALAGALEAEPEVPAALMRYGAARIPPSRAAVAMSRHLGAFIERRLPRPEADPGLGLTLPRLLELSGRPVPRDAH</sequence>
<dbReference type="AlphaFoldDB" id="A0A9X1IBX2"/>
<dbReference type="NCBIfam" id="NF005566">
    <property type="entry name" value="PRK07236.1"/>
    <property type="match status" value="1"/>
</dbReference>
<keyword evidence="4" id="KW-1185">Reference proteome</keyword>
<protein>
    <submittedName>
        <fullName evidence="3">FAD-dependent monooxygenase</fullName>
    </submittedName>
</protein>
<evidence type="ECO:0000259" key="2">
    <source>
        <dbReference type="Pfam" id="PF22607"/>
    </source>
</evidence>
<evidence type="ECO:0000259" key="1">
    <source>
        <dbReference type="Pfam" id="PF01494"/>
    </source>
</evidence>
<dbReference type="Gene3D" id="3.30.9.60">
    <property type="match status" value="1"/>
</dbReference>
<dbReference type="Gene3D" id="3.50.50.60">
    <property type="entry name" value="FAD/NAD(P)-binding domain"/>
    <property type="match status" value="2"/>
</dbReference>
<organism evidence="3 4">
    <name type="scientific">Roseicella aerolata</name>
    <dbReference type="NCBI Taxonomy" id="2883479"/>
    <lineage>
        <taxon>Bacteria</taxon>
        <taxon>Pseudomonadati</taxon>
        <taxon>Pseudomonadota</taxon>
        <taxon>Alphaproteobacteria</taxon>
        <taxon>Acetobacterales</taxon>
        <taxon>Roseomonadaceae</taxon>
        <taxon>Roseicella</taxon>
    </lineage>
</organism>
<dbReference type="InterPro" id="IPR002938">
    <property type="entry name" value="FAD-bd"/>
</dbReference>
<dbReference type="SUPFAM" id="SSF51905">
    <property type="entry name" value="FAD/NAD(P)-binding domain"/>
    <property type="match status" value="1"/>
</dbReference>
<comment type="caution">
    <text evidence="3">The sequence shown here is derived from an EMBL/GenBank/DDBJ whole genome shotgun (WGS) entry which is preliminary data.</text>
</comment>
<feature type="domain" description="2,6-dihydroxypyridine 3-monooxygenase substrate binding" evidence="2">
    <location>
        <begin position="172"/>
        <end position="299"/>
    </location>
</feature>
<evidence type="ECO:0000313" key="4">
    <source>
        <dbReference type="Proteomes" id="UP001139311"/>
    </source>
</evidence>
<dbReference type="InterPro" id="IPR036188">
    <property type="entry name" value="FAD/NAD-bd_sf"/>
</dbReference>
<proteinExistence type="predicted"/>
<dbReference type="Pfam" id="PF22607">
    <property type="entry name" value="FAD_binding-like"/>
    <property type="match status" value="1"/>
</dbReference>
<gene>
    <name evidence="3" type="ORF">LHA35_09605</name>
</gene>
<dbReference type="SUPFAM" id="SSF54373">
    <property type="entry name" value="FAD-linked reductases, C-terminal domain"/>
    <property type="match status" value="1"/>
</dbReference>
<dbReference type="GO" id="GO:0071949">
    <property type="term" value="F:FAD binding"/>
    <property type="evidence" value="ECO:0007669"/>
    <property type="project" value="InterPro"/>
</dbReference>
<dbReference type="EMBL" id="JAJAQI010000011">
    <property type="protein sequence ID" value="MCB4821985.1"/>
    <property type="molecule type" value="Genomic_DNA"/>
</dbReference>
<dbReference type="PANTHER" id="PTHR47469:SF2">
    <property type="entry name" value="OS06G0597600 PROTEIN"/>
    <property type="match status" value="1"/>
</dbReference>
<dbReference type="RefSeq" id="WP_226607555.1">
    <property type="nucleotide sequence ID" value="NZ_JAJAQI010000011.1"/>
</dbReference>
<dbReference type="PANTHER" id="PTHR47469">
    <property type="entry name" value="MONOOXYGENASE-LIKE"/>
    <property type="match status" value="1"/>
</dbReference>
<keyword evidence="3" id="KW-0560">Oxidoreductase</keyword>
<accession>A0A9X1IBX2</accession>
<name>A0A9X1IBX2_9PROT</name>